<evidence type="ECO:0000259" key="4">
    <source>
        <dbReference type="PROSITE" id="PS51517"/>
    </source>
</evidence>
<protein>
    <recommendedName>
        <fullName evidence="4">NDT80 domain-containing protein</fullName>
    </recommendedName>
</protein>
<dbReference type="Gene3D" id="2.60.40.1390">
    <property type="entry name" value="NDT80 DNA-binding domain"/>
    <property type="match status" value="1"/>
</dbReference>
<dbReference type="SUPFAM" id="SSF49417">
    <property type="entry name" value="p53-like transcription factors"/>
    <property type="match status" value="1"/>
</dbReference>
<dbReference type="HOGENOM" id="CLU_039323_0_0_1"/>
<dbReference type="RefSeq" id="XP_003869198.1">
    <property type="nucleotide sequence ID" value="XM_003869149.1"/>
</dbReference>
<evidence type="ECO:0000313" key="5">
    <source>
        <dbReference type="EMBL" id="CCG23062.1"/>
    </source>
</evidence>
<dbReference type="AlphaFoldDB" id="H8X4W9"/>
<dbReference type="GO" id="GO:0003700">
    <property type="term" value="F:DNA-binding transcription factor activity"/>
    <property type="evidence" value="ECO:0007669"/>
    <property type="project" value="UniProtKB-UniRule"/>
</dbReference>
<feature type="DNA-binding region" description="NDT80" evidence="2">
    <location>
        <begin position="1"/>
        <end position="280"/>
    </location>
</feature>
<evidence type="ECO:0000313" key="6">
    <source>
        <dbReference type="Proteomes" id="UP000005018"/>
    </source>
</evidence>
<feature type="region of interest" description="Disordered" evidence="3">
    <location>
        <begin position="1"/>
        <end position="21"/>
    </location>
</feature>
<evidence type="ECO:0000256" key="2">
    <source>
        <dbReference type="PROSITE-ProRule" id="PRU00850"/>
    </source>
</evidence>
<dbReference type="PROSITE" id="PS51517">
    <property type="entry name" value="NDT80"/>
    <property type="match status" value="1"/>
</dbReference>
<dbReference type="InterPro" id="IPR024061">
    <property type="entry name" value="NDT80_DNA-bd_dom"/>
</dbReference>
<dbReference type="InterPro" id="IPR052605">
    <property type="entry name" value="Fungal_trans_regulator"/>
</dbReference>
<dbReference type="Proteomes" id="UP000005018">
    <property type="component" value="Chromosome 4"/>
</dbReference>
<dbReference type="KEGG" id="cot:CORT_0D02140"/>
<proteinExistence type="predicted"/>
<dbReference type="EMBL" id="HE681722">
    <property type="protein sequence ID" value="CCG23062.1"/>
    <property type="molecule type" value="Genomic_DNA"/>
</dbReference>
<sequence>MISSNNKMHVKYTHSDPSQLERSYPKLAPRSILQFKIGPPFGTTIEVSPLFIKSSDLKLNPRISARIDRGFDFEDNKWVGYKRNYFSLVTTFSFEELRPSVSVLQEHGFYLTTMGECHDIKRFALRLVSRNVEDNSEVALIQHTAKRTIGVTPSIIHCIPGSLPSHSAIKQGFNVRNGAKVERMKQMFVTKYSQIDIKTQDSVLYGYPKGEPFITTANYERIQFTASVGRRRSSEKNGVIIQVQLLAELKEKGRFAIVAVANTPPLTIRGRSPSSYPKAKPQIPLQQVDNVNSFSNIPRYVPSPLSQGLYHFNQENQVPYSDGSLNSKNAFESGIYSKRSSSSSSSSNESKSGFNDITFFNTIDKLTRMDPLYRLTGEELSEHFSSSSFSRDYFTYSEGNSDITPLPDKSDNSCVVPELIFRDLI</sequence>
<dbReference type="eggNOG" id="ENOG502R1FS">
    <property type="taxonomic scope" value="Eukaryota"/>
</dbReference>
<dbReference type="GO" id="GO:0000228">
    <property type="term" value="C:nuclear chromosome"/>
    <property type="evidence" value="ECO:0007669"/>
    <property type="project" value="TreeGrafter"/>
</dbReference>
<dbReference type="GO" id="GO:0045944">
    <property type="term" value="P:positive regulation of transcription by RNA polymerase II"/>
    <property type="evidence" value="ECO:0007669"/>
    <property type="project" value="TreeGrafter"/>
</dbReference>
<evidence type="ECO:0000256" key="1">
    <source>
        <dbReference type="ARBA" id="ARBA00023125"/>
    </source>
</evidence>
<reference evidence="5 6" key="1">
    <citation type="journal article" date="2012" name="PLoS ONE">
        <title>Sequence and analysis of the genome of the pathogenic yeast Candida orthopsilosis.</title>
        <authorList>
            <person name="Riccombeni A."/>
            <person name="Vidanes G."/>
            <person name="Proux-Wera E."/>
            <person name="Wolfe K.H."/>
            <person name="Butler G."/>
        </authorList>
    </citation>
    <scope>NUCLEOTIDE SEQUENCE [LARGE SCALE GENOMIC DNA]</scope>
    <source>
        <strain evidence="5 6">Co 90-125</strain>
    </source>
</reference>
<dbReference type="GO" id="GO:0051321">
    <property type="term" value="P:meiotic cell cycle"/>
    <property type="evidence" value="ECO:0007669"/>
    <property type="project" value="TreeGrafter"/>
</dbReference>
<keyword evidence="6" id="KW-1185">Reference proteome</keyword>
<dbReference type="PANTHER" id="PTHR35144">
    <property type="entry name" value="MEIOSIS-SPECIFIC TRANSCRIPTION FACTOR NDT80"/>
    <property type="match status" value="1"/>
</dbReference>
<evidence type="ECO:0000256" key="3">
    <source>
        <dbReference type="SAM" id="MobiDB-lite"/>
    </source>
</evidence>
<dbReference type="PANTHER" id="PTHR35144:SF2">
    <property type="entry name" value="MEIOSIS-SPECIFIC TRANSCRIPTION FACTOR NDT80"/>
    <property type="match status" value="1"/>
</dbReference>
<gene>
    <name evidence="5" type="ORF">CORT_0D02140</name>
</gene>
<dbReference type="InterPro" id="IPR037141">
    <property type="entry name" value="NDT80_DNA-bd_dom_sf"/>
</dbReference>
<dbReference type="GeneID" id="14540530"/>
<dbReference type="OrthoDB" id="2288358at2759"/>
<dbReference type="Pfam" id="PF05224">
    <property type="entry name" value="NDT80_PhoG"/>
    <property type="match status" value="1"/>
</dbReference>
<keyword evidence="1 2" id="KW-0238">DNA-binding</keyword>
<dbReference type="GO" id="GO:0003677">
    <property type="term" value="F:DNA binding"/>
    <property type="evidence" value="ECO:0007669"/>
    <property type="project" value="UniProtKB-KW"/>
</dbReference>
<feature type="domain" description="NDT80" evidence="4">
    <location>
        <begin position="1"/>
        <end position="280"/>
    </location>
</feature>
<dbReference type="InterPro" id="IPR008967">
    <property type="entry name" value="p53-like_TF_DNA-bd_sf"/>
</dbReference>
<name>H8X4W9_CANO9</name>
<accession>H8X4W9</accession>
<organism evidence="5 6">
    <name type="scientific">Candida orthopsilosis (strain 90-125)</name>
    <name type="common">Yeast</name>
    <dbReference type="NCBI Taxonomy" id="1136231"/>
    <lineage>
        <taxon>Eukaryota</taxon>
        <taxon>Fungi</taxon>
        <taxon>Dikarya</taxon>
        <taxon>Ascomycota</taxon>
        <taxon>Saccharomycotina</taxon>
        <taxon>Pichiomycetes</taxon>
        <taxon>Debaryomycetaceae</taxon>
        <taxon>Candida/Lodderomyces clade</taxon>
        <taxon>Candida</taxon>
    </lineage>
</organism>